<feature type="compositionally biased region" description="Low complexity" evidence="7">
    <location>
        <begin position="157"/>
        <end position="166"/>
    </location>
</feature>
<feature type="transmembrane region" description="Helical" evidence="8">
    <location>
        <begin position="525"/>
        <end position="544"/>
    </location>
</feature>
<feature type="region of interest" description="Disordered" evidence="7">
    <location>
        <begin position="134"/>
        <end position="196"/>
    </location>
</feature>
<comment type="similarity">
    <text evidence="2">Belongs to the ADIPOR family.</text>
</comment>
<keyword evidence="4 8" id="KW-1133">Transmembrane helix</keyword>
<comment type="subcellular location">
    <subcellularLocation>
        <location evidence="1">Membrane</location>
        <topology evidence="1">Multi-pass membrane protein</topology>
    </subcellularLocation>
</comment>
<feature type="transmembrane region" description="Helical" evidence="8">
    <location>
        <begin position="460"/>
        <end position="480"/>
    </location>
</feature>
<feature type="compositionally biased region" description="Polar residues" evidence="7">
    <location>
        <begin position="134"/>
        <end position="150"/>
    </location>
</feature>
<evidence type="ECO:0000256" key="8">
    <source>
        <dbReference type="SAM" id="Phobius"/>
    </source>
</evidence>
<gene>
    <name evidence="9" type="ORF">QVE165_LOCUS37542</name>
</gene>
<feature type="region of interest" description="Disordered" evidence="7">
    <location>
        <begin position="16"/>
        <end position="56"/>
    </location>
</feature>
<dbReference type="EMBL" id="CAJNOM010000391">
    <property type="protein sequence ID" value="CAF1411648.1"/>
    <property type="molecule type" value="Genomic_DNA"/>
</dbReference>
<dbReference type="PANTHER" id="PTHR20855">
    <property type="entry name" value="ADIPOR/PROGESTIN RECEPTOR-RELATED"/>
    <property type="match status" value="1"/>
</dbReference>
<evidence type="ECO:0000256" key="1">
    <source>
        <dbReference type="ARBA" id="ARBA00004141"/>
    </source>
</evidence>
<keyword evidence="3 8" id="KW-0812">Transmembrane</keyword>
<feature type="transmembrane region" description="Helical" evidence="8">
    <location>
        <begin position="500"/>
        <end position="518"/>
    </location>
</feature>
<evidence type="ECO:0000256" key="3">
    <source>
        <dbReference type="ARBA" id="ARBA00022692"/>
    </source>
</evidence>
<feature type="compositionally biased region" description="Polar residues" evidence="7">
    <location>
        <begin position="336"/>
        <end position="348"/>
    </location>
</feature>
<dbReference type="Pfam" id="PF03006">
    <property type="entry name" value="HlyIII"/>
    <property type="match status" value="1"/>
</dbReference>
<keyword evidence="6" id="KW-0479">Metal-binding</keyword>
<accession>A0A815LL89</accession>
<evidence type="ECO:0000256" key="7">
    <source>
        <dbReference type="SAM" id="MobiDB-lite"/>
    </source>
</evidence>
<dbReference type="PANTHER" id="PTHR20855:SF52">
    <property type="entry name" value="ADIPONECTIN RECEPTOR PROTEIN"/>
    <property type="match status" value="1"/>
</dbReference>
<feature type="transmembrane region" description="Helical" evidence="8">
    <location>
        <begin position="628"/>
        <end position="647"/>
    </location>
</feature>
<feature type="compositionally biased region" description="Basic and acidic residues" evidence="7">
    <location>
        <begin position="25"/>
        <end position="41"/>
    </location>
</feature>
<evidence type="ECO:0000256" key="5">
    <source>
        <dbReference type="ARBA" id="ARBA00023136"/>
    </source>
</evidence>
<dbReference type="Pfam" id="PF15991">
    <property type="entry name" value="G_path_suppress"/>
    <property type="match status" value="1"/>
</dbReference>
<feature type="region of interest" description="Disordered" evidence="7">
    <location>
        <begin position="310"/>
        <end position="352"/>
    </location>
</feature>
<dbReference type="GO" id="GO:0038023">
    <property type="term" value="F:signaling receptor activity"/>
    <property type="evidence" value="ECO:0007669"/>
    <property type="project" value="TreeGrafter"/>
</dbReference>
<name>A0A815LL89_9BILA</name>
<dbReference type="OrthoDB" id="5585746at2759"/>
<feature type="transmembrane region" description="Helical" evidence="8">
    <location>
        <begin position="588"/>
        <end position="608"/>
    </location>
</feature>
<proteinExistence type="inferred from homology"/>
<evidence type="ECO:0000256" key="2">
    <source>
        <dbReference type="ARBA" id="ARBA00007018"/>
    </source>
</evidence>
<protein>
    <submittedName>
        <fullName evidence="9">Uncharacterized protein</fullName>
    </submittedName>
</protein>
<evidence type="ECO:0000313" key="9">
    <source>
        <dbReference type="EMBL" id="CAF1411648.1"/>
    </source>
</evidence>
<reference evidence="9" key="1">
    <citation type="submission" date="2021-02" db="EMBL/GenBank/DDBJ databases">
        <authorList>
            <person name="Nowell W R."/>
        </authorList>
    </citation>
    <scope>NUCLEOTIDE SEQUENCE</scope>
</reference>
<feature type="binding site" evidence="6">
    <location>
        <position position="480"/>
    </location>
    <ligand>
        <name>Zn(2+)</name>
        <dbReference type="ChEBI" id="CHEBI:29105"/>
    </ligand>
</feature>
<feature type="transmembrane region" description="Helical" evidence="8">
    <location>
        <begin position="429"/>
        <end position="448"/>
    </location>
</feature>
<dbReference type="GO" id="GO:0046872">
    <property type="term" value="F:metal ion binding"/>
    <property type="evidence" value="ECO:0007669"/>
    <property type="project" value="UniProtKB-KW"/>
</dbReference>
<keyword evidence="5 8" id="KW-0472">Membrane</keyword>
<dbReference type="AlphaFoldDB" id="A0A815LL89"/>
<feature type="binding site" evidence="6">
    <location>
        <position position="626"/>
    </location>
    <ligand>
        <name>Zn(2+)</name>
        <dbReference type="ChEBI" id="CHEBI:29105"/>
    </ligand>
</feature>
<comment type="caution">
    <text evidence="9">The sequence shown here is derived from an EMBL/GenBank/DDBJ whole genome shotgun (WGS) entry which is preliminary data.</text>
</comment>
<feature type="compositionally biased region" description="Polar residues" evidence="7">
    <location>
        <begin position="174"/>
        <end position="193"/>
    </location>
</feature>
<feature type="transmembrane region" description="Helical" evidence="8">
    <location>
        <begin position="556"/>
        <end position="576"/>
    </location>
</feature>
<evidence type="ECO:0000256" key="6">
    <source>
        <dbReference type="PIRSR" id="PIRSR604254-1"/>
    </source>
</evidence>
<keyword evidence="10" id="KW-1185">Reference proteome</keyword>
<dbReference type="InterPro" id="IPR026094">
    <property type="entry name" value="GPS2"/>
</dbReference>
<evidence type="ECO:0000256" key="4">
    <source>
        <dbReference type="ARBA" id="ARBA00022989"/>
    </source>
</evidence>
<dbReference type="Proteomes" id="UP000663832">
    <property type="component" value="Unassembled WGS sequence"/>
</dbReference>
<feature type="binding site" evidence="6">
    <location>
        <position position="630"/>
    </location>
    <ligand>
        <name>Zn(2+)</name>
        <dbReference type="ChEBI" id="CHEBI:29105"/>
    </ligand>
</feature>
<keyword evidence="6" id="KW-0862">Zinc</keyword>
<dbReference type="InterPro" id="IPR004254">
    <property type="entry name" value="AdipoR/HlyIII-related"/>
</dbReference>
<organism evidence="9 10">
    <name type="scientific">Adineta steineri</name>
    <dbReference type="NCBI Taxonomy" id="433720"/>
    <lineage>
        <taxon>Eukaryota</taxon>
        <taxon>Metazoa</taxon>
        <taxon>Spiralia</taxon>
        <taxon>Gnathifera</taxon>
        <taxon>Rotifera</taxon>
        <taxon>Eurotatoria</taxon>
        <taxon>Bdelloidea</taxon>
        <taxon>Adinetida</taxon>
        <taxon>Adinetidae</taxon>
        <taxon>Adineta</taxon>
    </lineage>
</organism>
<dbReference type="GO" id="GO:0005886">
    <property type="term" value="C:plasma membrane"/>
    <property type="evidence" value="ECO:0007669"/>
    <property type="project" value="TreeGrafter"/>
</dbReference>
<evidence type="ECO:0000313" key="10">
    <source>
        <dbReference type="Proteomes" id="UP000663832"/>
    </source>
</evidence>
<dbReference type="GO" id="GO:0033211">
    <property type="term" value="P:adiponectin-activated signaling pathway"/>
    <property type="evidence" value="ECO:0007669"/>
    <property type="project" value="TreeGrafter"/>
</dbReference>
<sequence length="674" mass="76829">MPVLDIERPRLKSEMHNALKRHVLRERQRKKDEADANEADKQRRRAEKAKTLSSSKVQLEHNAKDIFELERILIDLEEKKSEQYNLLKCALTEEDQRKHSQQTAAKESSWTSLYSPSVHTTQYTHYPQHELLNNRSPSQSFIPTTASANISSKRSRSPYSSPSNKSLRPLNVPQLHSNSLNPALTHPSHNQASIFPLPHPPSTFSSYYGYMTPSSTTANPTSTSYASQMSHIRGASQIPNYLNLLSFLPQSIVDSKEQVTNIYPHHSMLIPSENGYSIQPSKESYSLKMNDTYKNMKDQLLSDTIPISDRDSHERTVRKRTLTRPRSEPSLIIDPKTNTYHRNPSHQSYGDLRDHTDDLIDTVLEVPTKCVEQAKEVGKLVVQYVVDHSHLPHWLLDNEYLISGHRPPMPSFKQCFASIFRLHTETVNIWTHLLGTLVFIVIAIYFSTRPSTEIHMEKKIIFGAFFLGAIICLLCSTLYHTLYCHSPKISKFFSKLDYCGIAILIIGSIIPLLYYQFYCEFGTKLAYLTLIGVLGIGCIVISMWDKFNSSEYRVYRALLFITFGVFGFIPTCHYILRFGVEHAFTAGATQYLLLVAALYGTGACIYAIRIPERLAPGVFDIWFQSHQLFHIFVVVAACVHYYGICILSHNQTNYFGDCRNILNSDTTPISSLIT</sequence>